<evidence type="ECO:0000313" key="1">
    <source>
        <dbReference type="EMBL" id="OAM43161.1"/>
    </source>
</evidence>
<sequence>MAIFKKWQNRYQKKGISSRIAYDSRDIFMRTDFPKSVDLSFELHQNIRQAEFTRMLDRARNMSGGELKGG</sequence>
<keyword evidence="2" id="KW-1185">Reference proteome</keyword>
<organism evidence="1 2">
    <name type="scientific">Eikenella halliae</name>
    <dbReference type="NCBI Taxonomy" id="1795832"/>
    <lineage>
        <taxon>Bacteria</taxon>
        <taxon>Pseudomonadati</taxon>
        <taxon>Pseudomonadota</taxon>
        <taxon>Betaproteobacteria</taxon>
        <taxon>Neisseriales</taxon>
        <taxon>Neisseriaceae</taxon>
        <taxon>Eikenella</taxon>
    </lineage>
</organism>
<accession>A0A1B6VYR3</accession>
<evidence type="ECO:0008006" key="3">
    <source>
        <dbReference type="Google" id="ProtNLM"/>
    </source>
</evidence>
<dbReference type="EMBL" id="LXSQ01000015">
    <property type="protein sequence ID" value="OAM43161.1"/>
    <property type="molecule type" value="Genomic_DNA"/>
</dbReference>
<reference evidence="2" key="1">
    <citation type="submission" date="2016-05" db="EMBL/GenBank/DDBJ databases">
        <title>Draft genome of Corynebacterium afermentans subsp. afermentans LCDC 88199T.</title>
        <authorList>
            <person name="Bernier A.-M."/>
            <person name="Bernard K."/>
        </authorList>
    </citation>
    <scope>NUCLEOTIDE SEQUENCE [LARGE SCALE GENOMIC DNA]</scope>
    <source>
        <strain evidence="2">NML130454</strain>
    </source>
</reference>
<evidence type="ECO:0000313" key="2">
    <source>
        <dbReference type="Proteomes" id="UP000077726"/>
    </source>
</evidence>
<dbReference type="Proteomes" id="UP000077726">
    <property type="component" value="Unassembled WGS sequence"/>
</dbReference>
<gene>
    <name evidence="1" type="ORF">A7Q00_06180</name>
</gene>
<dbReference type="AlphaFoldDB" id="A0A1B6VYR3"/>
<comment type="caution">
    <text evidence="1">The sequence shown here is derived from an EMBL/GenBank/DDBJ whole genome shotgun (WGS) entry which is preliminary data.</text>
</comment>
<proteinExistence type="predicted"/>
<protein>
    <recommendedName>
        <fullName evidence="3">Transposase</fullName>
    </recommendedName>
</protein>
<name>A0A1B6VYR3_9NEIS</name>